<dbReference type="Proteomes" id="UP000204584">
    <property type="component" value="Segment"/>
</dbReference>
<evidence type="ECO:0000256" key="1">
    <source>
        <dbReference type="SAM" id="MobiDB-lite"/>
    </source>
</evidence>
<sequence>MFQRNESRSSPKPTTAAGPDGRPWFAVRDDEDGWRRLAAQHNFDVERISTDQILCRASGGRESAGPGPVGDVIRESCRSNHNDSAAWLYRACDRSPNQAQCAAEGLSLVDGKPRPRPLFPADYAETVASRSGIDLDVRSTGLNSFVDTANTARLCVLARRSTVDTPFRRQSMKFCYSGMHTKSDRFGKVYEAAIGAGASPEAAVRATQLVEE</sequence>
<dbReference type="RefSeq" id="YP_008437694.1">
    <property type="nucleotide sequence ID" value="NC_022098.1"/>
</dbReference>
<accession>S4W2C9</accession>
<gene>
    <name evidence="2" type="ORF">psal_cds_684</name>
</gene>
<evidence type="ECO:0000313" key="2">
    <source>
        <dbReference type="EMBL" id="AGO84622.1"/>
    </source>
</evidence>
<dbReference type="EMBL" id="KC977571">
    <property type="protein sequence ID" value="AGO84622.1"/>
    <property type="molecule type" value="Genomic_DNA"/>
</dbReference>
<dbReference type="GeneID" id="16606409"/>
<keyword evidence="3" id="KW-1185">Reference proteome</keyword>
<proteinExistence type="predicted"/>
<reference evidence="2 3" key="1">
    <citation type="journal article" date="2013" name="Science">
        <title>Pandoraviruses: amoeba viruses with genomes up to 2.5 Mb reaching that of parasitic eukaryotes.</title>
        <authorList>
            <person name="Philippe N."/>
            <person name="Legendre M."/>
            <person name="Doutre G."/>
            <person name="Coute Y."/>
            <person name="Poirot O."/>
            <person name="Lescot M."/>
            <person name="Arslan D."/>
            <person name="Seltzer V."/>
            <person name="Bertaux L."/>
            <person name="Bruley C."/>
            <person name="Garin J."/>
            <person name="Claverie J.M."/>
            <person name="Abergel C."/>
        </authorList>
    </citation>
    <scope>NUCLEOTIDE SEQUENCE [LARGE SCALE GENOMIC DNA]</scope>
</reference>
<evidence type="ECO:0000313" key="3">
    <source>
        <dbReference type="Proteomes" id="UP000204584"/>
    </source>
</evidence>
<dbReference type="KEGG" id="vg:16606409"/>
<feature type="region of interest" description="Disordered" evidence="1">
    <location>
        <begin position="1"/>
        <end position="26"/>
    </location>
</feature>
<organism evidence="2 3">
    <name type="scientific">Pandoravirus salinus</name>
    <dbReference type="NCBI Taxonomy" id="1349410"/>
    <lineage>
        <taxon>Viruses</taxon>
        <taxon>Pandoravirus</taxon>
    </lineage>
</organism>
<name>S4W2C9_9VIRU</name>
<protein>
    <submittedName>
        <fullName evidence="2">Uncharacterized protein</fullName>
    </submittedName>
</protein>